<evidence type="ECO:0000313" key="3">
    <source>
        <dbReference type="Proteomes" id="UP000215914"/>
    </source>
</evidence>
<name>A0A9K3DSW9_HELAN</name>
<dbReference type="EMBL" id="MNCJ02000331">
    <property type="protein sequence ID" value="KAF5760143.1"/>
    <property type="molecule type" value="Genomic_DNA"/>
</dbReference>
<dbReference type="Gramene" id="mRNA:HanXRQr2_Chr16g0749841">
    <property type="protein sequence ID" value="CDS:HanXRQr2_Chr16g0749841.1"/>
    <property type="gene ID" value="HanXRQr2_Chr16g0749841"/>
</dbReference>
<organism evidence="2 3">
    <name type="scientific">Helianthus annuus</name>
    <name type="common">Common sunflower</name>
    <dbReference type="NCBI Taxonomy" id="4232"/>
    <lineage>
        <taxon>Eukaryota</taxon>
        <taxon>Viridiplantae</taxon>
        <taxon>Streptophyta</taxon>
        <taxon>Embryophyta</taxon>
        <taxon>Tracheophyta</taxon>
        <taxon>Spermatophyta</taxon>
        <taxon>Magnoliopsida</taxon>
        <taxon>eudicotyledons</taxon>
        <taxon>Gunneridae</taxon>
        <taxon>Pentapetalae</taxon>
        <taxon>asterids</taxon>
        <taxon>campanulids</taxon>
        <taxon>Asterales</taxon>
        <taxon>Asteraceae</taxon>
        <taxon>Asteroideae</taxon>
        <taxon>Heliantheae alliance</taxon>
        <taxon>Heliantheae</taxon>
        <taxon>Helianthus</taxon>
    </lineage>
</organism>
<sequence>MQAKSSNFYWKHNICCTLDKTLSKMEPFEEILDFIDQCQLKKALTDKHKAYRSHIERFWTGAKYEEADKAIHSFARIKENDEDKDIEVIITPADIRRMLDLKDNGNDPVGLSERLCKGLWFRMGFMGFVNESHYNKQNLSQPYKFLVHSVIHAMGHRKGGYDVEVDYIMCMVTSLILNRPYNYSQVIFEHMKANAAGEKFLQYSRFIQMNLDDKIKNLEKNEKDELVPDHMTNVTHERLQVYKKKKPPPKRRKFAFIEKPDYVAPSDNKWRHDDSDLGNEDKQMELFESKRSKWFIKDEEKKNKGKRGTPKKATTKKPVQRQLIDEPSEDEAQNVEENVETGAAGPSTAEVTHEIEDIVFGVTTENVGDNVQAGDVNVEGIAENVEGVESSGSSDIDVTQIAPATSYPMAKWRKKKEKTSKKRKNNDDEDATYEPQIQKLVKCQRD</sequence>
<reference evidence="2" key="1">
    <citation type="journal article" date="2017" name="Nature">
        <title>The sunflower genome provides insights into oil metabolism, flowering and Asterid evolution.</title>
        <authorList>
            <person name="Badouin H."/>
            <person name="Gouzy J."/>
            <person name="Grassa C.J."/>
            <person name="Murat F."/>
            <person name="Staton S.E."/>
            <person name="Cottret L."/>
            <person name="Lelandais-Briere C."/>
            <person name="Owens G.L."/>
            <person name="Carrere S."/>
            <person name="Mayjonade B."/>
            <person name="Legrand L."/>
            <person name="Gill N."/>
            <person name="Kane N.C."/>
            <person name="Bowers J.E."/>
            <person name="Hubner S."/>
            <person name="Bellec A."/>
            <person name="Berard A."/>
            <person name="Berges H."/>
            <person name="Blanchet N."/>
            <person name="Boniface M.C."/>
            <person name="Brunel D."/>
            <person name="Catrice O."/>
            <person name="Chaidir N."/>
            <person name="Claudel C."/>
            <person name="Donnadieu C."/>
            <person name="Faraut T."/>
            <person name="Fievet G."/>
            <person name="Helmstetter N."/>
            <person name="King M."/>
            <person name="Knapp S.J."/>
            <person name="Lai Z."/>
            <person name="Le Paslier M.C."/>
            <person name="Lippi Y."/>
            <person name="Lorenzon L."/>
            <person name="Mandel J.R."/>
            <person name="Marage G."/>
            <person name="Marchand G."/>
            <person name="Marquand E."/>
            <person name="Bret-Mestries E."/>
            <person name="Morien E."/>
            <person name="Nambeesan S."/>
            <person name="Nguyen T."/>
            <person name="Pegot-Espagnet P."/>
            <person name="Pouilly N."/>
            <person name="Raftis F."/>
            <person name="Sallet E."/>
            <person name="Schiex T."/>
            <person name="Thomas J."/>
            <person name="Vandecasteele C."/>
            <person name="Vares D."/>
            <person name="Vear F."/>
            <person name="Vautrin S."/>
            <person name="Crespi M."/>
            <person name="Mangin B."/>
            <person name="Burke J.M."/>
            <person name="Salse J."/>
            <person name="Munos S."/>
            <person name="Vincourt P."/>
            <person name="Rieseberg L.H."/>
            <person name="Langlade N.B."/>
        </authorList>
    </citation>
    <scope>NUCLEOTIDE SEQUENCE</scope>
    <source>
        <tissue evidence="2">Leaves</tissue>
    </source>
</reference>
<feature type="compositionally biased region" description="Acidic residues" evidence="1">
    <location>
        <begin position="326"/>
        <end position="339"/>
    </location>
</feature>
<proteinExistence type="predicted"/>
<feature type="region of interest" description="Disordered" evidence="1">
    <location>
        <begin position="298"/>
        <end position="350"/>
    </location>
</feature>
<evidence type="ECO:0000256" key="1">
    <source>
        <dbReference type="SAM" id="MobiDB-lite"/>
    </source>
</evidence>
<feature type="compositionally biased region" description="Basic residues" evidence="1">
    <location>
        <begin position="411"/>
        <end position="424"/>
    </location>
</feature>
<feature type="region of interest" description="Disordered" evidence="1">
    <location>
        <begin position="387"/>
        <end position="446"/>
    </location>
</feature>
<keyword evidence="3" id="KW-1185">Reference proteome</keyword>
<evidence type="ECO:0000313" key="2">
    <source>
        <dbReference type="EMBL" id="KAF5760143.1"/>
    </source>
</evidence>
<reference evidence="2" key="2">
    <citation type="submission" date="2020-06" db="EMBL/GenBank/DDBJ databases">
        <title>Helianthus annuus Genome sequencing and assembly Release 2.</title>
        <authorList>
            <person name="Gouzy J."/>
            <person name="Langlade N."/>
            <person name="Munos S."/>
        </authorList>
    </citation>
    <scope>NUCLEOTIDE SEQUENCE</scope>
    <source>
        <tissue evidence="2">Leaves</tissue>
    </source>
</reference>
<dbReference type="Proteomes" id="UP000215914">
    <property type="component" value="Unassembled WGS sequence"/>
</dbReference>
<accession>A0A9K3DSW9</accession>
<comment type="caution">
    <text evidence="2">The sequence shown here is derived from an EMBL/GenBank/DDBJ whole genome shotgun (WGS) entry which is preliminary data.</text>
</comment>
<protein>
    <submittedName>
        <fullName evidence="2">Uncharacterized protein</fullName>
    </submittedName>
</protein>
<dbReference type="AlphaFoldDB" id="A0A9K3DSW9"/>
<feature type="compositionally biased region" description="Basic residues" evidence="1">
    <location>
        <begin position="303"/>
        <end position="319"/>
    </location>
</feature>
<gene>
    <name evidence="2" type="ORF">HanXRQr2_Chr16g0749841</name>
</gene>